<dbReference type="Proteomes" id="UP001242129">
    <property type="component" value="Unassembled WGS sequence"/>
</dbReference>
<sequence>MDLCNILNEVIECKDYSNIIKKCWLYKDKVSVLEIEYKRNTFALDFFINKKGLISIDLVDRNTSTVYILSKIKSNKINLINDANIDTLDINISKVLNQITILLDQEFAYKVSVIVPVYNREKLIVKCIDSLNKQSLDKRNYEVIFVDDYSKDNTIEIIEKLCSKDLNYNILKRPVGSGNACAPRNDGIKAAKGRYIFFLDSDDYISKDCLEKALNFAEDSQADVTYLKIVSDTESPRTHSIPIRPFKKGSVIKADISKNHLMRSNAAFKFYKKEFILKNRFIFDQSLPLREDKLFNVQVLSRTSKVSILADQGYIFVTAHNGEHLSRAHHDISSEVILYLNGYNWIYTSDLDDEHLKKLFNAWTLLICERLISIVKTKKLTEEEKIKFFEKALINARFDLYDLNESMFYVHLRKYIPTICKKNYSLFKEMVLEI</sequence>
<dbReference type="InterPro" id="IPR029044">
    <property type="entry name" value="Nucleotide-diphossugar_trans"/>
</dbReference>
<dbReference type="InterPro" id="IPR001173">
    <property type="entry name" value="Glyco_trans_2-like"/>
</dbReference>
<accession>A0AAW8AW89</accession>
<proteinExistence type="predicted"/>
<dbReference type="Pfam" id="PF00535">
    <property type="entry name" value="Glycos_transf_2"/>
    <property type="match status" value="1"/>
</dbReference>
<evidence type="ECO:0000313" key="2">
    <source>
        <dbReference type="EMBL" id="MDP1447135.1"/>
    </source>
</evidence>
<keyword evidence="2" id="KW-0808">Transferase</keyword>
<evidence type="ECO:0000313" key="3">
    <source>
        <dbReference type="Proteomes" id="UP001242129"/>
    </source>
</evidence>
<dbReference type="CDD" id="cd00761">
    <property type="entry name" value="Glyco_tranf_GTA_type"/>
    <property type="match status" value="1"/>
</dbReference>
<name>A0AAW8AW89_ACILW</name>
<dbReference type="PANTHER" id="PTHR22916:SF3">
    <property type="entry name" value="UDP-GLCNAC:BETAGAL BETA-1,3-N-ACETYLGLUCOSAMINYLTRANSFERASE-LIKE PROTEIN 1"/>
    <property type="match status" value="1"/>
</dbReference>
<feature type="domain" description="Glycosyltransferase 2-like" evidence="1">
    <location>
        <begin position="112"/>
        <end position="244"/>
    </location>
</feature>
<organism evidence="2 3">
    <name type="scientific">Acinetobacter lwoffii</name>
    <dbReference type="NCBI Taxonomy" id="28090"/>
    <lineage>
        <taxon>Bacteria</taxon>
        <taxon>Pseudomonadati</taxon>
        <taxon>Pseudomonadota</taxon>
        <taxon>Gammaproteobacteria</taxon>
        <taxon>Moraxellales</taxon>
        <taxon>Moraxellaceae</taxon>
        <taxon>Acinetobacter</taxon>
    </lineage>
</organism>
<dbReference type="EC" id="2.4.-.-" evidence="2"/>
<dbReference type="SUPFAM" id="SSF53448">
    <property type="entry name" value="Nucleotide-diphospho-sugar transferases"/>
    <property type="match status" value="1"/>
</dbReference>
<dbReference type="GO" id="GO:0016758">
    <property type="term" value="F:hexosyltransferase activity"/>
    <property type="evidence" value="ECO:0007669"/>
    <property type="project" value="UniProtKB-ARBA"/>
</dbReference>
<protein>
    <submittedName>
        <fullName evidence="2">Glycosyltransferase family 2 protein</fullName>
        <ecNumber evidence="2">2.4.-.-</ecNumber>
    </submittedName>
</protein>
<comment type="caution">
    <text evidence="2">The sequence shown here is derived from an EMBL/GenBank/DDBJ whole genome shotgun (WGS) entry which is preliminary data.</text>
</comment>
<dbReference type="EMBL" id="JAUUUS010000031">
    <property type="protein sequence ID" value="MDP1447135.1"/>
    <property type="molecule type" value="Genomic_DNA"/>
</dbReference>
<dbReference type="RefSeq" id="WP_305157718.1">
    <property type="nucleotide sequence ID" value="NZ_JAUUUQ010000031.1"/>
</dbReference>
<keyword evidence="2" id="KW-0328">Glycosyltransferase</keyword>
<dbReference type="Gene3D" id="3.90.550.10">
    <property type="entry name" value="Spore Coat Polysaccharide Biosynthesis Protein SpsA, Chain A"/>
    <property type="match status" value="1"/>
</dbReference>
<evidence type="ECO:0000259" key="1">
    <source>
        <dbReference type="Pfam" id="PF00535"/>
    </source>
</evidence>
<reference evidence="2" key="1">
    <citation type="submission" date="2023-07" db="EMBL/GenBank/DDBJ databases">
        <title>Dynamics of blaOXA-23 gene transmission in Acinetobacter spp. from contaminated veterinary surfaces.</title>
        <authorList>
            <person name="Moreira Da Silva J."/>
            <person name="Menezes J."/>
            <person name="Fernandes L."/>
            <person name="Marques C."/>
            <person name="Amaral A."/>
            <person name="Timofte D."/>
            <person name="Pomba C."/>
        </authorList>
    </citation>
    <scope>NUCLEOTIDE SEQUENCE</scope>
    <source>
        <strain evidence="2">CMVB11Z4A1</strain>
    </source>
</reference>
<dbReference type="PANTHER" id="PTHR22916">
    <property type="entry name" value="GLYCOSYLTRANSFERASE"/>
    <property type="match status" value="1"/>
</dbReference>
<gene>
    <name evidence="2" type="ORF">Q8G51_04690</name>
</gene>
<dbReference type="AlphaFoldDB" id="A0AAW8AW89"/>